<evidence type="ECO:0000313" key="1">
    <source>
        <dbReference type="EMBL" id="OKH95696.1"/>
    </source>
</evidence>
<dbReference type="STRING" id="1048205.AB852_02710"/>
<evidence type="ECO:0000313" key="2">
    <source>
        <dbReference type="Proteomes" id="UP000186455"/>
    </source>
</evidence>
<organism evidence="1 2">
    <name type="scientific">Streptomyces uncialis</name>
    <dbReference type="NCBI Taxonomy" id="1048205"/>
    <lineage>
        <taxon>Bacteria</taxon>
        <taxon>Bacillati</taxon>
        <taxon>Actinomycetota</taxon>
        <taxon>Actinomycetes</taxon>
        <taxon>Kitasatosporales</taxon>
        <taxon>Streptomycetaceae</taxon>
        <taxon>Streptomyces</taxon>
    </lineage>
</organism>
<dbReference type="AlphaFoldDB" id="A0A1Q4VD00"/>
<dbReference type="EMBL" id="LFBV01000001">
    <property type="protein sequence ID" value="OKH95696.1"/>
    <property type="molecule type" value="Genomic_DNA"/>
</dbReference>
<name>A0A1Q4VD00_9ACTN</name>
<protein>
    <submittedName>
        <fullName evidence="1">Uncharacterized protein</fullName>
    </submittedName>
</protein>
<dbReference type="RefSeq" id="WP_073783195.1">
    <property type="nucleotide sequence ID" value="NZ_CP108638.1"/>
</dbReference>
<proteinExistence type="predicted"/>
<keyword evidence="2" id="KW-1185">Reference proteome</keyword>
<dbReference type="GeneID" id="96793395"/>
<accession>A0A1Q4VD00</accession>
<dbReference type="InterPro" id="IPR045993">
    <property type="entry name" value="DUF5949"/>
</dbReference>
<comment type="caution">
    <text evidence="1">The sequence shown here is derived from an EMBL/GenBank/DDBJ whole genome shotgun (WGS) entry which is preliminary data.</text>
</comment>
<dbReference type="Pfam" id="PF19374">
    <property type="entry name" value="DUF5949"/>
    <property type="match status" value="1"/>
</dbReference>
<sequence>MTSTPTDKRPLHPAELGTLAVMAWSGEHPDERGDLAFLLAYSLGDGPGGAEGTSAAVRRLLENTGLPPGGPVIDARTRPSFPLTLLVEAGQAVVNMPHLNAQCVVPREWLAAVEERGHAYFLFATVPWPEGTPGVEMTERTLSAFAGDEGVLATAAHCLLPARSLRS</sequence>
<gene>
    <name evidence="1" type="ORF">AB852_02710</name>
</gene>
<dbReference type="Proteomes" id="UP000186455">
    <property type="component" value="Unassembled WGS sequence"/>
</dbReference>
<reference evidence="1 2" key="1">
    <citation type="submission" date="2015-06" db="EMBL/GenBank/DDBJ databases">
        <title>Cloning and characterization of the uncialamcin biosynthetic gene cluster.</title>
        <authorList>
            <person name="Yan X."/>
            <person name="Huang T."/>
            <person name="Ge H."/>
            <person name="Shen B."/>
        </authorList>
    </citation>
    <scope>NUCLEOTIDE SEQUENCE [LARGE SCALE GENOMIC DNA]</scope>
    <source>
        <strain evidence="1 2">DCA2648</strain>
    </source>
</reference>